<sequence length="331" mass="36875">MVSKYARRSGGLIACVIMPVNKHNGLLLITAASGKQATGLLPHLKDWRRLRLQVNSKASRDRLQKQWPDAEVVIADLASQADCDRILEGVTACYLVTPGFHEHETEMGYHVIDAARVQGSDFKHLVFSSVLHSCVRKMINHDAKRYIEEYLVESGVPFTILQPTTLMENLPIAKLVGEAEPTHTMLWNPSTVFSFVTARDAGEAAANIFAEREKHLYASYELVSTPTPHSYNEAISIVSEELGKEVSIKQLPIEEGAKMFATMLSHGDIKEAAFANTQGPARMFMYYNDKGLIGNPNVLEMLLGRKPMDYREWVKASIEEAKGEGQEKTSI</sequence>
<dbReference type="Proteomes" id="UP001274830">
    <property type="component" value="Unassembled WGS sequence"/>
</dbReference>
<reference evidence="2" key="1">
    <citation type="submission" date="2023-07" db="EMBL/GenBank/DDBJ databases">
        <title>Black Yeasts Isolated from many extreme environments.</title>
        <authorList>
            <person name="Coleine C."/>
            <person name="Stajich J.E."/>
            <person name="Selbmann L."/>
        </authorList>
    </citation>
    <scope>NUCLEOTIDE SEQUENCE</scope>
    <source>
        <strain evidence="2">CCFEE 5485</strain>
    </source>
</reference>
<dbReference type="Gene3D" id="3.90.25.10">
    <property type="entry name" value="UDP-galactose 4-epimerase, domain 1"/>
    <property type="match status" value="1"/>
</dbReference>
<evidence type="ECO:0000313" key="2">
    <source>
        <dbReference type="EMBL" id="KAK3671625.1"/>
    </source>
</evidence>
<protein>
    <recommendedName>
        <fullName evidence="1">NmrA-like domain-containing protein</fullName>
    </recommendedName>
</protein>
<name>A0AAE0WIY5_9PEZI</name>
<dbReference type="InterPro" id="IPR051604">
    <property type="entry name" value="Ergot_Alk_Oxidoreductase"/>
</dbReference>
<gene>
    <name evidence="2" type="ORF">LTR78_008548</name>
</gene>
<dbReference type="PANTHER" id="PTHR43162:SF1">
    <property type="entry name" value="PRESTALK A DIFFERENTIATION PROTEIN A"/>
    <property type="match status" value="1"/>
</dbReference>
<dbReference type="Pfam" id="PF05368">
    <property type="entry name" value="NmrA"/>
    <property type="match status" value="1"/>
</dbReference>
<organism evidence="2 3">
    <name type="scientific">Recurvomyces mirabilis</name>
    <dbReference type="NCBI Taxonomy" id="574656"/>
    <lineage>
        <taxon>Eukaryota</taxon>
        <taxon>Fungi</taxon>
        <taxon>Dikarya</taxon>
        <taxon>Ascomycota</taxon>
        <taxon>Pezizomycotina</taxon>
        <taxon>Dothideomycetes</taxon>
        <taxon>Dothideomycetidae</taxon>
        <taxon>Mycosphaerellales</taxon>
        <taxon>Teratosphaeriaceae</taxon>
        <taxon>Recurvomyces</taxon>
    </lineage>
</organism>
<proteinExistence type="predicted"/>
<dbReference type="EMBL" id="JAUTXT010000041">
    <property type="protein sequence ID" value="KAK3671625.1"/>
    <property type="molecule type" value="Genomic_DNA"/>
</dbReference>
<evidence type="ECO:0000313" key="3">
    <source>
        <dbReference type="Proteomes" id="UP001274830"/>
    </source>
</evidence>
<feature type="domain" description="NmrA-like" evidence="1">
    <location>
        <begin position="26"/>
        <end position="256"/>
    </location>
</feature>
<dbReference type="SUPFAM" id="SSF51735">
    <property type="entry name" value="NAD(P)-binding Rossmann-fold domains"/>
    <property type="match status" value="1"/>
</dbReference>
<dbReference type="AlphaFoldDB" id="A0AAE0WIY5"/>
<keyword evidence="3" id="KW-1185">Reference proteome</keyword>
<accession>A0AAE0WIY5</accession>
<dbReference type="PANTHER" id="PTHR43162">
    <property type="match status" value="1"/>
</dbReference>
<evidence type="ECO:0000259" key="1">
    <source>
        <dbReference type="Pfam" id="PF05368"/>
    </source>
</evidence>
<comment type="caution">
    <text evidence="2">The sequence shown here is derived from an EMBL/GenBank/DDBJ whole genome shotgun (WGS) entry which is preliminary data.</text>
</comment>
<dbReference type="InterPro" id="IPR008030">
    <property type="entry name" value="NmrA-like"/>
</dbReference>
<dbReference type="InterPro" id="IPR036291">
    <property type="entry name" value="NAD(P)-bd_dom_sf"/>
</dbReference>
<dbReference type="Gene3D" id="3.40.50.720">
    <property type="entry name" value="NAD(P)-binding Rossmann-like Domain"/>
    <property type="match status" value="1"/>
</dbReference>